<dbReference type="OrthoDB" id="288532at2"/>
<protein>
    <submittedName>
        <fullName evidence="1">Sulfotransferase family protein</fullName>
    </submittedName>
</protein>
<dbReference type="InterPro" id="IPR027417">
    <property type="entry name" value="P-loop_NTPase"/>
</dbReference>
<dbReference type="Proteomes" id="UP000190774">
    <property type="component" value="Unassembled WGS sequence"/>
</dbReference>
<reference evidence="2" key="1">
    <citation type="submission" date="2017-02" db="EMBL/GenBank/DDBJ databases">
        <authorList>
            <person name="Varghese N."/>
            <person name="Submissions S."/>
        </authorList>
    </citation>
    <scope>NUCLEOTIDE SEQUENCE [LARGE SCALE GENOMIC DNA]</scope>
    <source>
        <strain evidence="2">ATCC 700200</strain>
    </source>
</reference>
<evidence type="ECO:0000313" key="2">
    <source>
        <dbReference type="Proteomes" id="UP000190774"/>
    </source>
</evidence>
<sequence>MVYPNPQIYHDLKAMFVHVPKAAGTSIENTLLKYDSLSICGGHTTAVGYRRAYPDHFETYYKFSVVRHPVDRFLSAYSYLISRPINEGLANRVVHECGDIQSFIDKALSDPAVLDRIVHFLPQKKFICDGDGRILVDSVFRFEKLDEAWLEISTRLGFDYQPLLKLNPSPRLDDRDGLAARIHDLMQRVYRDDFSIFQYEFDSHH</sequence>
<keyword evidence="1" id="KW-0808">Transferase</keyword>
<dbReference type="AlphaFoldDB" id="A0A1T4WKN2"/>
<dbReference type="GO" id="GO:0008146">
    <property type="term" value="F:sulfotransferase activity"/>
    <property type="evidence" value="ECO:0007669"/>
    <property type="project" value="InterPro"/>
</dbReference>
<evidence type="ECO:0000313" key="1">
    <source>
        <dbReference type="EMBL" id="SKA77201.1"/>
    </source>
</evidence>
<dbReference type="STRING" id="48467.SAMN02745166_00332"/>
<organism evidence="1 2">
    <name type="scientific">Prosthecobacter debontii</name>
    <dbReference type="NCBI Taxonomy" id="48467"/>
    <lineage>
        <taxon>Bacteria</taxon>
        <taxon>Pseudomonadati</taxon>
        <taxon>Verrucomicrobiota</taxon>
        <taxon>Verrucomicrobiia</taxon>
        <taxon>Verrucomicrobiales</taxon>
        <taxon>Verrucomicrobiaceae</taxon>
        <taxon>Prosthecobacter</taxon>
    </lineage>
</organism>
<dbReference type="Pfam" id="PF03567">
    <property type="entry name" value="Sulfotransfer_2"/>
    <property type="match status" value="1"/>
</dbReference>
<dbReference type="GO" id="GO:0016020">
    <property type="term" value="C:membrane"/>
    <property type="evidence" value="ECO:0007669"/>
    <property type="project" value="InterPro"/>
</dbReference>
<accession>A0A1T4WKN2</accession>
<gene>
    <name evidence="1" type="ORF">SAMN02745166_00332</name>
</gene>
<dbReference type="RefSeq" id="WP_078811557.1">
    <property type="nucleotide sequence ID" value="NZ_FUYE01000001.1"/>
</dbReference>
<keyword evidence="2" id="KW-1185">Reference proteome</keyword>
<dbReference type="Gene3D" id="3.40.50.300">
    <property type="entry name" value="P-loop containing nucleotide triphosphate hydrolases"/>
    <property type="match status" value="1"/>
</dbReference>
<proteinExistence type="predicted"/>
<dbReference type="EMBL" id="FUYE01000001">
    <property type="protein sequence ID" value="SKA77201.1"/>
    <property type="molecule type" value="Genomic_DNA"/>
</dbReference>
<name>A0A1T4WKN2_9BACT</name>
<dbReference type="InterPro" id="IPR005331">
    <property type="entry name" value="Sulfotransferase"/>
</dbReference>